<evidence type="ECO:0000313" key="3">
    <source>
        <dbReference type="Proteomes" id="UP000054097"/>
    </source>
</evidence>
<dbReference type="EMBL" id="KN824491">
    <property type="protein sequence ID" value="KIM20004.1"/>
    <property type="molecule type" value="Genomic_DNA"/>
</dbReference>
<protein>
    <submittedName>
        <fullName evidence="2">Uncharacterized protein</fullName>
    </submittedName>
</protein>
<reference evidence="3" key="2">
    <citation type="submission" date="2015-01" db="EMBL/GenBank/DDBJ databases">
        <title>Evolutionary Origins and Diversification of the Mycorrhizal Mutualists.</title>
        <authorList>
            <consortium name="DOE Joint Genome Institute"/>
            <consortium name="Mycorrhizal Genomics Consortium"/>
            <person name="Kohler A."/>
            <person name="Kuo A."/>
            <person name="Nagy L.G."/>
            <person name="Floudas D."/>
            <person name="Copeland A."/>
            <person name="Barry K.W."/>
            <person name="Cichocki N."/>
            <person name="Veneault-Fourrey C."/>
            <person name="LaButti K."/>
            <person name="Lindquist E.A."/>
            <person name="Lipzen A."/>
            <person name="Lundell T."/>
            <person name="Morin E."/>
            <person name="Murat C."/>
            <person name="Riley R."/>
            <person name="Ohm R."/>
            <person name="Sun H."/>
            <person name="Tunlid A."/>
            <person name="Henrissat B."/>
            <person name="Grigoriev I.V."/>
            <person name="Hibbett D.S."/>
            <person name="Martin F."/>
        </authorList>
    </citation>
    <scope>NUCLEOTIDE SEQUENCE [LARGE SCALE GENOMIC DNA]</scope>
    <source>
        <strain evidence="3">MAFF 305830</strain>
    </source>
</reference>
<gene>
    <name evidence="2" type="ORF">M408DRAFT_30740</name>
</gene>
<feature type="region of interest" description="Disordered" evidence="1">
    <location>
        <begin position="20"/>
        <end position="44"/>
    </location>
</feature>
<dbReference type="AlphaFoldDB" id="A0A0C3AIX2"/>
<dbReference type="HOGENOM" id="CLU_2591284_0_0_1"/>
<dbReference type="Proteomes" id="UP000054097">
    <property type="component" value="Unassembled WGS sequence"/>
</dbReference>
<name>A0A0C3AIX2_SERVB</name>
<reference evidence="2 3" key="1">
    <citation type="submission" date="2014-04" db="EMBL/GenBank/DDBJ databases">
        <authorList>
            <consortium name="DOE Joint Genome Institute"/>
            <person name="Kuo A."/>
            <person name="Zuccaro A."/>
            <person name="Kohler A."/>
            <person name="Nagy L.G."/>
            <person name="Floudas D."/>
            <person name="Copeland A."/>
            <person name="Barry K.W."/>
            <person name="Cichocki N."/>
            <person name="Veneault-Fourrey C."/>
            <person name="LaButti K."/>
            <person name="Lindquist E.A."/>
            <person name="Lipzen A."/>
            <person name="Lundell T."/>
            <person name="Morin E."/>
            <person name="Murat C."/>
            <person name="Sun H."/>
            <person name="Tunlid A."/>
            <person name="Henrissat B."/>
            <person name="Grigoriev I.V."/>
            <person name="Hibbett D.S."/>
            <person name="Martin F."/>
            <person name="Nordberg H.P."/>
            <person name="Cantor M.N."/>
            <person name="Hua S.X."/>
        </authorList>
    </citation>
    <scope>NUCLEOTIDE SEQUENCE [LARGE SCALE GENOMIC DNA]</scope>
    <source>
        <strain evidence="2 3">MAFF 305830</strain>
    </source>
</reference>
<keyword evidence="3" id="KW-1185">Reference proteome</keyword>
<sequence>MNAYYPHTKRRAILHFRTISGERQPRRIRLSRSTPSSKPTPTASVRTLQLPSLLAAQDELHPFTSATAGRNDPAWLDTAR</sequence>
<evidence type="ECO:0000313" key="2">
    <source>
        <dbReference type="EMBL" id="KIM20004.1"/>
    </source>
</evidence>
<evidence type="ECO:0000256" key="1">
    <source>
        <dbReference type="SAM" id="MobiDB-lite"/>
    </source>
</evidence>
<accession>A0A0C3AIX2</accession>
<feature type="compositionally biased region" description="Low complexity" evidence="1">
    <location>
        <begin position="31"/>
        <end position="44"/>
    </location>
</feature>
<proteinExistence type="predicted"/>
<organism evidence="2 3">
    <name type="scientific">Serendipita vermifera MAFF 305830</name>
    <dbReference type="NCBI Taxonomy" id="933852"/>
    <lineage>
        <taxon>Eukaryota</taxon>
        <taxon>Fungi</taxon>
        <taxon>Dikarya</taxon>
        <taxon>Basidiomycota</taxon>
        <taxon>Agaricomycotina</taxon>
        <taxon>Agaricomycetes</taxon>
        <taxon>Sebacinales</taxon>
        <taxon>Serendipitaceae</taxon>
        <taxon>Serendipita</taxon>
    </lineage>
</organism>